<organism evidence="1 2">
    <name type="scientific">Anopheles quadriannulatus</name>
    <name type="common">Mosquito</name>
    <dbReference type="NCBI Taxonomy" id="34691"/>
    <lineage>
        <taxon>Eukaryota</taxon>
        <taxon>Metazoa</taxon>
        <taxon>Ecdysozoa</taxon>
        <taxon>Arthropoda</taxon>
        <taxon>Hexapoda</taxon>
        <taxon>Insecta</taxon>
        <taxon>Pterygota</taxon>
        <taxon>Neoptera</taxon>
        <taxon>Endopterygota</taxon>
        <taxon>Diptera</taxon>
        <taxon>Nematocera</taxon>
        <taxon>Culicoidea</taxon>
        <taxon>Culicidae</taxon>
        <taxon>Anophelinae</taxon>
        <taxon>Anopheles</taxon>
    </lineage>
</organism>
<sequence>MGQLLIVARPLQQLRLFRVPVATVRAQQLHVQRGNTLRHKLLLVAHRFVRVERVRKLGRIHQIDRMVQPVVDEPGHHGEKVAERFHNAQVDHLAAVRRVREVVRHDPRHRFALDLRLEVVALDRDEHFAQGLGRDHVVHKLHRQPAAHARQLARNDLRRRERAEHEQQRHAVVQLLDRVDERRVALLHDVVQLQLRVVVQPYVAQVHVLLRRRMLDAPVEDLPVAQRPHDRLVQQEGDVLLVVQDLHLARTVLRTCPVLRFARIDALQDAQLPEVFDVELQLVHGGLTGVVHGTLARFELVISLHHRDEGETKTQQTPQIPLKVHSSTCTTDTAGKLPFFTTKNTGSAGAKQNP</sequence>
<dbReference type="AlphaFoldDB" id="A0A182WWX9"/>
<evidence type="ECO:0000313" key="2">
    <source>
        <dbReference type="Proteomes" id="UP000076407"/>
    </source>
</evidence>
<dbReference type="Proteomes" id="UP000076407">
    <property type="component" value="Unassembled WGS sequence"/>
</dbReference>
<accession>A0A182WWX9</accession>
<reference evidence="1" key="1">
    <citation type="submission" date="2020-05" db="UniProtKB">
        <authorList>
            <consortium name="EnsemblMetazoa"/>
        </authorList>
    </citation>
    <scope>IDENTIFICATION</scope>
    <source>
        <strain evidence="1">SANGQUA</strain>
    </source>
</reference>
<keyword evidence="2" id="KW-1185">Reference proteome</keyword>
<dbReference type="EnsemblMetazoa" id="AQUA002039-RA">
    <property type="protein sequence ID" value="AQUA002039-PA"/>
    <property type="gene ID" value="AQUA002039"/>
</dbReference>
<protein>
    <submittedName>
        <fullName evidence="1">Uncharacterized protein</fullName>
    </submittedName>
</protein>
<proteinExistence type="predicted"/>
<name>A0A182WWX9_ANOQN</name>
<evidence type="ECO:0000313" key="1">
    <source>
        <dbReference type="EnsemblMetazoa" id="AQUA002039-PA"/>
    </source>
</evidence>